<evidence type="ECO:0000313" key="4">
    <source>
        <dbReference type="Proteomes" id="UP001162156"/>
    </source>
</evidence>
<name>A0AAV8YWG8_9CUCU</name>
<dbReference type="InterPro" id="IPR008906">
    <property type="entry name" value="HATC_C_dom"/>
</dbReference>
<dbReference type="GO" id="GO:0046983">
    <property type="term" value="F:protein dimerization activity"/>
    <property type="evidence" value="ECO:0007669"/>
    <property type="project" value="InterPro"/>
</dbReference>
<evidence type="ECO:0000259" key="2">
    <source>
        <dbReference type="Pfam" id="PF05699"/>
    </source>
</evidence>
<feature type="region of interest" description="Disordered" evidence="1">
    <location>
        <begin position="1"/>
        <end position="51"/>
    </location>
</feature>
<dbReference type="SUPFAM" id="SSF53098">
    <property type="entry name" value="Ribonuclease H-like"/>
    <property type="match status" value="1"/>
</dbReference>
<dbReference type="Proteomes" id="UP001162156">
    <property type="component" value="Unassembled WGS sequence"/>
</dbReference>
<dbReference type="EMBL" id="JANEYF010001820">
    <property type="protein sequence ID" value="KAJ8956425.1"/>
    <property type="molecule type" value="Genomic_DNA"/>
</dbReference>
<gene>
    <name evidence="3" type="ORF">NQ314_006731</name>
</gene>
<sequence length="643" mass="73444">MEKWLIKDNKVTKQQTDSTPDLKRKPENNIEDPCTSSSSSLKSTSKTEFEGPKVKKTKRFNKFNELWLKEPDFAGWLRKDNKNTKDGHELALTAELKLTGLLAEHNVPLRFIDTLGALCTNIFPDSTIAKGINLHRTKATTILKNVLGNSFLEDINDTLGVEGNFFSLVMDETTDQSTIKQCCFTAIMYNNENNKVETVFLDMVEVESGTASGLHECLKDMLKKKHIPINNMVGFSSDTTNVMAGEHVSVFANLKKDIPHIALIKCSCHMINLSSSKACLKLPRTVEDLLRSLGAHFSRSSQRQHTFKGFQEFFQVDIHKIFTLAQTRWLSLKACVDRVLEQYIPLKAYLTEAVFSDPSKTTEEMLATMNNQFTIVYLEFMSYVLTLLTDFNIMFQAETPLLYKLKPEVENLLKTLSSNYLKMAYIKTCDDILKAEFKNTEHFVDLEKIYIGITATESINMPGFYIELTTDICKRFDFSDHLFDLISIVNPSIAQQFEIQSLAQVFQRFPILNNFVTRQKVDDEWRAHAMLNHSQYGLNTNDYDSAENYWAKVFSLKNSAGQFLFSSLKHVLSLLLVLPFSNASVERKFSVLRNLKTENRNRLHTDTVVALMATREGILREGGSLRFVPSNKMVNKKIWTDTK</sequence>
<reference evidence="3" key="1">
    <citation type="journal article" date="2023" name="Insect Mol. Biol.">
        <title>Genome sequencing provides insights into the evolution of gene families encoding plant cell wall-degrading enzymes in longhorned beetles.</title>
        <authorList>
            <person name="Shin N.R."/>
            <person name="Okamura Y."/>
            <person name="Kirsch R."/>
            <person name="Pauchet Y."/>
        </authorList>
    </citation>
    <scope>NUCLEOTIDE SEQUENCE</scope>
    <source>
        <strain evidence="3">RBIC_L_NR</strain>
    </source>
</reference>
<feature type="compositionally biased region" description="Low complexity" evidence="1">
    <location>
        <begin position="35"/>
        <end position="44"/>
    </location>
</feature>
<feature type="domain" description="HAT C-terminal dimerisation" evidence="2">
    <location>
        <begin position="568"/>
        <end position="616"/>
    </location>
</feature>
<organism evidence="3 4">
    <name type="scientific">Rhamnusium bicolor</name>
    <dbReference type="NCBI Taxonomy" id="1586634"/>
    <lineage>
        <taxon>Eukaryota</taxon>
        <taxon>Metazoa</taxon>
        <taxon>Ecdysozoa</taxon>
        <taxon>Arthropoda</taxon>
        <taxon>Hexapoda</taxon>
        <taxon>Insecta</taxon>
        <taxon>Pterygota</taxon>
        <taxon>Neoptera</taxon>
        <taxon>Endopterygota</taxon>
        <taxon>Coleoptera</taxon>
        <taxon>Polyphaga</taxon>
        <taxon>Cucujiformia</taxon>
        <taxon>Chrysomeloidea</taxon>
        <taxon>Cerambycidae</taxon>
        <taxon>Lepturinae</taxon>
        <taxon>Rhagiini</taxon>
        <taxon>Rhamnusium</taxon>
    </lineage>
</organism>
<comment type="caution">
    <text evidence="3">The sequence shown here is derived from an EMBL/GenBank/DDBJ whole genome shotgun (WGS) entry which is preliminary data.</text>
</comment>
<evidence type="ECO:0000256" key="1">
    <source>
        <dbReference type="SAM" id="MobiDB-lite"/>
    </source>
</evidence>
<dbReference type="PANTHER" id="PTHR37162">
    <property type="entry name" value="HAT FAMILY DIMERISATION DOMAINCONTAINING PROTEIN-RELATED"/>
    <property type="match status" value="1"/>
</dbReference>
<dbReference type="InterPro" id="IPR012337">
    <property type="entry name" value="RNaseH-like_sf"/>
</dbReference>
<evidence type="ECO:0000313" key="3">
    <source>
        <dbReference type="EMBL" id="KAJ8956425.1"/>
    </source>
</evidence>
<dbReference type="Pfam" id="PF05699">
    <property type="entry name" value="Dimer_Tnp_hAT"/>
    <property type="match status" value="1"/>
</dbReference>
<dbReference type="AlphaFoldDB" id="A0AAV8YWG8"/>
<dbReference type="PANTHER" id="PTHR37162:SF1">
    <property type="entry name" value="BED-TYPE DOMAIN-CONTAINING PROTEIN"/>
    <property type="match status" value="1"/>
</dbReference>
<proteinExistence type="predicted"/>
<feature type="compositionally biased region" description="Basic and acidic residues" evidence="1">
    <location>
        <begin position="1"/>
        <end position="11"/>
    </location>
</feature>
<protein>
    <recommendedName>
        <fullName evidence="2">HAT C-terminal dimerisation domain-containing protein</fullName>
    </recommendedName>
</protein>
<keyword evidence="4" id="KW-1185">Reference proteome</keyword>
<accession>A0AAV8YWG8</accession>